<comment type="caution">
    <text evidence="2">The sequence shown here is derived from an EMBL/GenBank/DDBJ whole genome shotgun (WGS) entry which is preliminary data.</text>
</comment>
<reference evidence="2 3" key="1">
    <citation type="journal article" date="2012" name="ISME J.">
        <title>Nitrification expanded: discovery, physiology and genomics of a nitrite-oxidizing bacterium from the phylum Chloroflexi.</title>
        <authorList>
            <person name="Sorokin D.Y."/>
            <person name="Lucker S."/>
            <person name="Vejmelkova D."/>
            <person name="Kostrikina N.A."/>
            <person name="Kleerebezem R."/>
            <person name="Rijpstra W.I."/>
            <person name="Damste J.S."/>
            <person name="Le Paslier D."/>
            <person name="Muyzer G."/>
            <person name="Wagner M."/>
            <person name="van Loosdrecht M.C."/>
            <person name="Daims H."/>
        </authorList>
    </citation>
    <scope>NUCLEOTIDE SEQUENCE [LARGE SCALE GENOMIC DNA]</scope>
    <source>
        <strain evidence="3">none</strain>
    </source>
</reference>
<name>I4EKV0_9BACT</name>
<evidence type="ECO:0000259" key="1">
    <source>
        <dbReference type="Pfam" id="PF14452"/>
    </source>
</evidence>
<dbReference type="InterPro" id="IPR027802">
    <property type="entry name" value="Multi-ubiquitin_dom"/>
</dbReference>
<accession>I4EKV0</accession>
<organism evidence="2 3">
    <name type="scientific">Nitrolancea hollandica Lb</name>
    <dbReference type="NCBI Taxonomy" id="1129897"/>
    <lineage>
        <taxon>Bacteria</taxon>
        <taxon>Pseudomonadati</taxon>
        <taxon>Thermomicrobiota</taxon>
        <taxon>Thermomicrobia</taxon>
        <taxon>Sphaerobacterales</taxon>
        <taxon>Sphaerobacterineae</taxon>
        <taxon>Sphaerobacteraceae</taxon>
        <taxon>Nitrolancea</taxon>
    </lineage>
</organism>
<dbReference type="Pfam" id="PF14452">
    <property type="entry name" value="Multi_ubiq"/>
    <property type="match status" value="1"/>
</dbReference>
<dbReference type="Proteomes" id="UP000004221">
    <property type="component" value="Unassembled WGS sequence"/>
</dbReference>
<sequence>MPVSTKLHVFVNRKKVDVESAELTGEQLLTAAGLSPQEWDLFRLQGEGDPTGGTQVGIDEVITVKQAEHFRAVPANRNYGGA</sequence>
<evidence type="ECO:0000313" key="3">
    <source>
        <dbReference type="Proteomes" id="UP000004221"/>
    </source>
</evidence>
<evidence type="ECO:0000313" key="2">
    <source>
        <dbReference type="EMBL" id="CCF85312.1"/>
    </source>
</evidence>
<proteinExistence type="predicted"/>
<dbReference type="AlphaFoldDB" id="I4EKV0"/>
<feature type="domain" description="Multi-ubiquitin" evidence="1">
    <location>
        <begin position="9"/>
        <end position="65"/>
    </location>
</feature>
<dbReference type="RefSeq" id="WP_008480125.1">
    <property type="nucleotide sequence ID" value="NZ_CAGS01000423.1"/>
</dbReference>
<protein>
    <recommendedName>
        <fullName evidence="1">Multi-ubiquitin domain-containing protein</fullName>
    </recommendedName>
</protein>
<dbReference type="EMBL" id="CAGS01000423">
    <property type="protein sequence ID" value="CCF85312.1"/>
    <property type="molecule type" value="Genomic_DNA"/>
</dbReference>
<keyword evidence="3" id="KW-1185">Reference proteome</keyword>
<gene>
    <name evidence="2" type="ORF">NITHO_480010</name>
</gene>